<name>A0A0K9PWA7_ZOSMR</name>
<accession>A0A0K9PWA7</accession>
<reference evidence="3" key="1">
    <citation type="journal article" date="2016" name="Nature">
        <title>The genome of the seagrass Zostera marina reveals angiosperm adaptation to the sea.</title>
        <authorList>
            <person name="Olsen J.L."/>
            <person name="Rouze P."/>
            <person name="Verhelst B."/>
            <person name="Lin Y.-C."/>
            <person name="Bayer T."/>
            <person name="Collen J."/>
            <person name="Dattolo E."/>
            <person name="De Paoli E."/>
            <person name="Dittami S."/>
            <person name="Maumus F."/>
            <person name="Michel G."/>
            <person name="Kersting A."/>
            <person name="Lauritano C."/>
            <person name="Lohaus R."/>
            <person name="Toepel M."/>
            <person name="Tonon T."/>
            <person name="Vanneste K."/>
            <person name="Amirebrahimi M."/>
            <person name="Brakel J."/>
            <person name="Bostroem C."/>
            <person name="Chovatia M."/>
            <person name="Grimwood J."/>
            <person name="Jenkins J.W."/>
            <person name="Jueterbock A."/>
            <person name="Mraz A."/>
            <person name="Stam W.T."/>
            <person name="Tice H."/>
            <person name="Bornberg-Bauer E."/>
            <person name="Green P.J."/>
            <person name="Pearson G.A."/>
            <person name="Procaccini G."/>
            <person name="Duarte C.M."/>
            <person name="Schmutz J."/>
            <person name="Reusch T.B.H."/>
            <person name="Van de Peer Y."/>
        </authorList>
    </citation>
    <scope>NUCLEOTIDE SEQUENCE [LARGE SCALE GENOMIC DNA]</scope>
    <source>
        <strain evidence="3">cv. Finnish</strain>
    </source>
</reference>
<evidence type="ECO:0000313" key="2">
    <source>
        <dbReference type="EMBL" id="KMZ73271.1"/>
    </source>
</evidence>
<gene>
    <name evidence="2" type="ORF">ZOSMA_14G00320</name>
</gene>
<dbReference type="EMBL" id="LFYR01000585">
    <property type="protein sequence ID" value="KMZ73271.1"/>
    <property type="molecule type" value="Genomic_DNA"/>
</dbReference>
<comment type="caution">
    <text evidence="2">The sequence shown here is derived from an EMBL/GenBank/DDBJ whole genome shotgun (WGS) entry which is preliminary data.</text>
</comment>
<sequence>MASQDKGVRKRARDNYSGCSSDGDGLKSPSSVNGSSKISLSTQQEQLISAIASGKSVFITGSAGMGGQTLYSFAGVGLGKGTKKELISCL</sequence>
<feature type="compositionally biased region" description="Polar residues" evidence="1">
    <location>
        <begin position="28"/>
        <end position="38"/>
    </location>
</feature>
<proteinExistence type="predicted"/>
<evidence type="ECO:0000256" key="1">
    <source>
        <dbReference type="SAM" id="MobiDB-lite"/>
    </source>
</evidence>
<keyword evidence="3" id="KW-1185">Reference proteome</keyword>
<feature type="region of interest" description="Disordered" evidence="1">
    <location>
        <begin position="1"/>
        <end position="38"/>
    </location>
</feature>
<evidence type="ECO:0000313" key="3">
    <source>
        <dbReference type="Proteomes" id="UP000036987"/>
    </source>
</evidence>
<dbReference type="AlphaFoldDB" id="A0A0K9PWA7"/>
<dbReference type="OrthoDB" id="432234at2759"/>
<protein>
    <recommendedName>
        <fullName evidence="4">ATP-dependent DNA helicase</fullName>
    </recommendedName>
</protein>
<dbReference type="Proteomes" id="UP000036987">
    <property type="component" value="Unassembled WGS sequence"/>
</dbReference>
<evidence type="ECO:0008006" key="4">
    <source>
        <dbReference type="Google" id="ProtNLM"/>
    </source>
</evidence>
<organism evidence="2 3">
    <name type="scientific">Zostera marina</name>
    <name type="common">Eelgrass</name>
    <dbReference type="NCBI Taxonomy" id="29655"/>
    <lineage>
        <taxon>Eukaryota</taxon>
        <taxon>Viridiplantae</taxon>
        <taxon>Streptophyta</taxon>
        <taxon>Embryophyta</taxon>
        <taxon>Tracheophyta</taxon>
        <taxon>Spermatophyta</taxon>
        <taxon>Magnoliopsida</taxon>
        <taxon>Liliopsida</taxon>
        <taxon>Zosteraceae</taxon>
        <taxon>Zostera</taxon>
    </lineage>
</organism>